<evidence type="ECO:0000256" key="1">
    <source>
        <dbReference type="ARBA" id="ARBA00004141"/>
    </source>
</evidence>
<feature type="transmembrane region" description="Helical" evidence="10">
    <location>
        <begin position="97"/>
        <end position="118"/>
    </location>
</feature>
<dbReference type="Pfam" id="PF07690">
    <property type="entry name" value="MFS_1"/>
    <property type="match status" value="1"/>
</dbReference>
<dbReference type="FunFam" id="1.20.1250.20:FF:000028">
    <property type="entry name" value="Sugar phosphate exchanger 3 isoform 1"/>
    <property type="match status" value="1"/>
</dbReference>
<evidence type="ECO:0000256" key="6">
    <source>
        <dbReference type="ARBA" id="ARBA00022989"/>
    </source>
</evidence>
<keyword evidence="3" id="KW-0813">Transport</keyword>
<keyword evidence="4" id="KW-0762">Sugar transport</keyword>
<protein>
    <recommendedName>
        <fullName evidence="8">Sugar phosphate exchanger 3</fullName>
    </recommendedName>
    <alternativeName>
        <fullName evidence="9">Solute carrier family 37 member 3</fullName>
    </alternativeName>
</protein>
<evidence type="ECO:0000256" key="9">
    <source>
        <dbReference type="ARBA" id="ARBA00042039"/>
    </source>
</evidence>
<organism evidence="12 13">
    <name type="scientific">Gryllus longicercus</name>
    <dbReference type="NCBI Taxonomy" id="2509291"/>
    <lineage>
        <taxon>Eukaryota</taxon>
        <taxon>Metazoa</taxon>
        <taxon>Ecdysozoa</taxon>
        <taxon>Arthropoda</taxon>
        <taxon>Hexapoda</taxon>
        <taxon>Insecta</taxon>
        <taxon>Pterygota</taxon>
        <taxon>Neoptera</taxon>
        <taxon>Polyneoptera</taxon>
        <taxon>Orthoptera</taxon>
        <taxon>Ensifera</taxon>
        <taxon>Gryllidea</taxon>
        <taxon>Grylloidea</taxon>
        <taxon>Gryllidae</taxon>
        <taxon>Gryllinae</taxon>
        <taxon>Gryllus</taxon>
    </lineage>
</organism>
<evidence type="ECO:0000259" key="11">
    <source>
        <dbReference type="PROSITE" id="PS50850"/>
    </source>
</evidence>
<comment type="subcellular location">
    <subcellularLocation>
        <location evidence="1">Membrane</location>
        <topology evidence="1">Multi-pass membrane protein</topology>
    </subcellularLocation>
</comment>
<feature type="transmembrane region" description="Helical" evidence="10">
    <location>
        <begin position="363"/>
        <end position="383"/>
    </location>
</feature>
<dbReference type="EMBL" id="JAZDUA010000093">
    <property type="protein sequence ID" value="KAK7868508.1"/>
    <property type="molecule type" value="Genomic_DNA"/>
</dbReference>
<keyword evidence="13" id="KW-1185">Reference proteome</keyword>
<proteinExistence type="inferred from homology"/>
<dbReference type="PROSITE" id="PS50850">
    <property type="entry name" value="MFS"/>
    <property type="match status" value="1"/>
</dbReference>
<feature type="transmembrane region" description="Helical" evidence="10">
    <location>
        <begin position="225"/>
        <end position="244"/>
    </location>
</feature>
<dbReference type="InterPro" id="IPR020846">
    <property type="entry name" value="MFS_dom"/>
</dbReference>
<feature type="transmembrane region" description="Helical" evidence="10">
    <location>
        <begin position="494"/>
        <end position="514"/>
    </location>
</feature>
<dbReference type="InterPro" id="IPR000849">
    <property type="entry name" value="Sugar_P_transporter"/>
</dbReference>
<dbReference type="AlphaFoldDB" id="A0AAN9VQT3"/>
<feature type="transmembrane region" description="Helical" evidence="10">
    <location>
        <begin position="130"/>
        <end position="152"/>
    </location>
</feature>
<keyword evidence="7 10" id="KW-0472">Membrane</keyword>
<dbReference type="InterPro" id="IPR036259">
    <property type="entry name" value="MFS_trans_sf"/>
</dbReference>
<dbReference type="GO" id="GO:0022857">
    <property type="term" value="F:transmembrane transporter activity"/>
    <property type="evidence" value="ECO:0007669"/>
    <property type="project" value="InterPro"/>
</dbReference>
<accession>A0AAN9VQT3</accession>
<evidence type="ECO:0000256" key="7">
    <source>
        <dbReference type="ARBA" id="ARBA00023136"/>
    </source>
</evidence>
<feature type="transmembrane region" description="Helical" evidence="10">
    <location>
        <begin position="193"/>
        <end position="213"/>
    </location>
</feature>
<feature type="transmembrane region" description="Helical" evidence="10">
    <location>
        <begin position="37"/>
        <end position="57"/>
    </location>
</feature>
<gene>
    <name evidence="12" type="ORF">R5R35_001915</name>
</gene>
<feature type="domain" description="Major facilitator superfamily (MFS) profile" evidence="11">
    <location>
        <begin position="43"/>
        <end position="518"/>
    </location>
</feature>
<feature type="transmembrane region" description="Helical" evidence="10">
    <location>
        <begin position="330"/>
        <end position="351"/>
    </location>
</feature>
<comment type="caution">
    <text evidence="12">The sequence shown here is derived from an EMBL/GenBank/DDBJ whole genome shotgun (WGS) entry which is preliminary data.</text>
</comment>
<evidence type="ECO:0000313" key="12">
    <source>
        <dbReference type="EMBL" id="KAK7868508.1"/>
    </source>
</evidence>
<keyword evidence="6 10" id="KW-1133">Transmembrane helix</keyword>
<evidence type="ECO:0000256" key="5">
    <source>
        <dbReference type="ARBA" id="ARBA00022692"/>
    </source>
</evidence>
<dbReference type="Gene3D" id="1.20.1250.20">
    <property type="entry name" value="MFS general substrate transporter like domains"/>
    <property type="match status" value="2"/>
</dbReference>
<comment type="similarity">
    <text evidence="2">Belongs to the major facilitator superfamily. Organophosphate:Pi antiporter (OPA) (TC 2.A.1.4) family.</text>
</comment>
<feature type="transmembrane region" description="Helical" evidence="10">
    <location>
        <begin position="461"/>
        <end position="488"/>
    </location>
</feature>
<evidence type="ECO:0000256" key="2">
    <source>
        <dbReference type="ARBA" id="ARBA00009598"/>
    </source>
</evidence>
<evidence type="ECO:0000256" key="8">
    <source>
        <dbReference type="ARBA" id="ARBA00041091"/>
    </source>
</evidence>
<feature type="transmembrane region" description="Helical" evidence="10">
    <location>
        <begin position="158"/>
        <end position="186"/>
    </location>
</feature>
<dbReference type="SUPFAM" id="SSF103473">
    <property type="entry name" value="MFS general substrate transporter"/>
    <property type="match status" value="1"/>
</dbReference>
<keyword evidence="5 10" id="KW-0812">Transmembrane</keyword>
<sequence>MMKETYQPSQNADIPCGISVIQKLSKRCPSTESRRVTWYRVSILALTYIAYTCYHLSRKPISVVKNVLHQNCSEVPRSGIKIEENSCSWAPFDGKDYTTLLGTLDSAFLFAYAAGMFISGMVAERVSLRYFLAFGMILSGIFSYLFGIARNYNIHTLWYFIIVQILGGFVQTTGWPGVVTVVGNWFGEGNRGLIFGIWNSHTSVGNILGSLIAGEFVETDWGLSFIVPGVVIALGGFLVFLFLIPHPSIVGITPASSDEEQAWERNGYRRLDTSVPIDASSDSGDELDDPVSYHQEFGRTEILADERTPITSVNTEKAISFWRALKIPGVAEFSMSLFFAKLVSYTFLYWLPQYIKQSTSYSATVSAELSTLFDVGGIIGGIAAGLIRDFLGMSATTCAGMLTLAVPMLLIYDEYAHVSKGLNIFLLIIVGILVNGPYSLITTAVSAELGTSKTLKDNSKALATVTAIIDGTGSIGAAVGPLLAGIVTNIGWEYVFYMLMIADVAALLCLFRLVSGELRRYRDAPLSRNYQVST</sequence>
<dbReference type="PIRSF" id="PIRSF002808">
    <property type="entry name" value="Hexose_phosphate_transp"/>
    <property type="match status" value="1"/>
</dbReference>
<dbReference type="PANTHER" id="PTHR43184:SF12">
    <property type="entry name" value="SUGAR PHOSPHATE EXCHANGER 3"/>
    <property type="match status" value="1"/>
</dbReference>
<evidence type="ECO:0000256" key="4">
    <source>
        <dbReference type="ARBA" id="ARBA00022597"/>
    </source>
</evidence>
<name>A0AAN9VQT3_9ORTH</name>
<evidence type="ECO:0000256" key="3">
    <source>
        <dbReference type="ARBA" id="ARBA00022448"/>
    </source>
</evidence>
<dbReference type="PANTHER" id="PTHR43184">
    <property type="entry name" value="MAJOR FACILITATOR SUPERFAMILY TRANSPORTER 16, ISOFORM B"/>
    <property type="match status" value="1"/>
</dbReference>
<evidence type="ECO:0000256" key="10">
    <source>
        <dbReference type="SAM" id="Phobius"/>
    </source>
</evidence>
<evidence type="ECO:0000313" key="13">
    <source>
        <dbReference type="Proteomes" id="UP001378592"/>
    </source>
</evidence>
<feature type="transmembrane region" description="Helical" evidence="10">
    <location>
        <begin position="424"/>
        <end position="449"/>
    </location>
</feature>
<dbReference type="Proteomes" id="UP001378592">
    <property type="component" value="Unassembled WGS sequence"/>
</dbReference>
<dbReference type="InterPro" id="IPR011701">
    <property type="entry name" value="MFS"/>
</dbReference>
<dbReference type="GO" id="GO:0016020">
    <property type="term" value="C:membrane"/>
    <property type="evidence" value="ECO:0007669"/>
    <property type="project" value="UniProtKB-SubCell"/>
</dbReference>
<reference evidence="12 13" key="1">
    <citation type="submission" date="2024-03" db="EMBL/GenBank/DDBJ databases">
        <title>The genome assembly and annotation of the cricket Gryllus longicercus Weissman &amp; Gray.</title>
        <authorList>
            <person name="Szrajer S."/>
            <person name="Gray D."/>
            <person name="Ylla G."/>
        </authorList>
    </citation>
    <scope>NUCLEOTIDE SEQUENCE [LARGE SCALE GENOMIC DNA]</scope>
    <source>
        <strain evidence="12">DAG 2021-001</strain>
        <tissue evidence="12">Whole body minus gut</tissue>
    </source>
</reference>
<feature type="transmembrane region" description="Helical" evidence="10">
    <location>
        <begin position="390"/>
        <end position="412"/>
    </location>
</feature>